<gene>
    <name evidence="2" type="ORF">NDU88_005443</name>
</gene>
<comment type="caution">
    <text evidence="2">The sequence shown here is derived from an EMBL/GenBank/DDBJ whole genome shotgun (WGS) entry which is preliminary data.</text>
</comment>
<proteinExistence type="predicted"/>
<evidence type="ECO:0000256" key="1">
    <source>
        <dbReference type="SAM" id="MobiDB-lite"/>
    </source>
</evidence>
<dbReference type="AlphaFoldDB" id="A0AAV7MY24"/>
<protein>
    <submittedName>
        <fullName evidence="2">Uncharacterized protein</fullName>
    </submittedName>
</protein>
<accession>A0AAV7MY24</accession>
<organism evidence="2 3">
    <name type="scientific">Pleurodeles waltl</name>
    <name type="common">Iberian ribbed newt</name>
    <dbReference type="NCBI Taxonomy" id="8319"/>
    <lineage>
        <taxon>Eukaryota</taxon>
        <taxon>Metazoa</taxon>
        <taxon>Chordata</taxon>
        <taxon>Craniata</taxon>
        <taxon>Vertebrata</taxon>
        <taxon>Euteleostomi</taxon>
        <taxon>Amphibia</taxon>
        <taxon>Batrachia</taxon>
        <taxon>Caudata</taxon>
        <taxon>Salamandroidea</taxon>
        <taxon>Salamandridae</taxon>
        <taxon>Pleurodelinae</taxon>
        <taxon>Pleurodeles</taxon>
    </lineage>
</organism>
<keyword evidence="3" id="KW-1185">Reference proteome</keyword>
<feature type="compositionally biased region" description="Low complexity" evidence="1">
    <location>
        <begin position="76"/>
        <end position="87"/>
    </location>
</feature>
<sequence>MGGLKPPLGARSSTLAAGFQFPDLPPLRCCPGRRRPRSRSGPPHHSSPRLQLWRRAAIPGARRSGPGSLIWAQTGPSDPSTSPRRSPAQCRHLVPLRLA</sequence>
<evidence type="ECO:0000313" key="2">
    <source>
        <dbReference type="EMBL" id="KAJ1108059.1"/>
    </source>
</evidence>
<name>A0AAV7MY24_PLEWA</name>
<feature type="region of interest" description="Disordered" evidence="1">
    <location>
        <begin position="1"/>
        <end position="99"/>
    </location>
</feature>
<evidence type="ECO:0000313" key="3">
    <source>
        <dbReference type="Proteomes" id="UP001066276"/>
    </source>
</evidence>
<dbReference type="EMBL" id="JANPWB010000013">
    <property type="protein sequence ID" value="KAJ1108059.1"/>
    <property type="molecule type" value="Genomic_DNA"/>
</dbReference>
<reference evidence="2" key="1">
    <citation type="journal article" date="2022" name="bioRxiv">
        <title>Sequencing and chromosome-scale assembly of the giantPleurodeles waltlgenome.</title>
        <authorList>
            <person name="Brown T."/>
            <person name="Elewa A."/>
            <person name="Iarovenko S."/>
            <person name="Subramanian E."/>
            <person name="Araus A.J."/>
            <person name="Petzold A."/>
            <person name="Susuki M."/>
            <person name="Suzuki K.-i.T."/>
            <person name="Hayashi T."/>
            <person name="Toyoda A."/>
            <person name="Oliveira C."/>
            <person name="Osipova E."/>
            <person name="Leigh N.D."/>
            <person name="Simon A."/>
            <person name="Yun M.H."/>
        </authorList>
    </citation>
    <scope>NUCLEOTIDE SEQUENCE</scope>
    <source>
        <strain evidence="2">20211129_DDA</strain>
        <tissue evidence="2">Liver</tissue>
    </source>
</reference>
<dbReference type="Proteomes" id="UP001066276">
    <property type="component" value="Chromosome 9"/>
</dbReference>